<keyword evidence="8" id="KW-0902">Two-component regulatory system</keyword>
<keyword evidence="3" id="KW-0597">Phosphoprotein</keyword>
<dbReference type="SUPFAM" id="SSF55874">
    <property type="entry name" value="ATPase domain of HSP90 chaperone/DNA topoisomerase II/histidine kinase"/>
    <property type="match status" value="1"/>
</dbReference>
<feature type="transmembrane region" description="Helical" evidence="9">
    <location>
        <begin position="12"/>
        <end position="31"/>
    </location>
</feature>
<keyword evidence="9" id="KW-0812">Transmembrane</keyword>
<dbReference type="Proteomes" id="UP000552644">
    <property type="component" value="Unassembled WGS sequence"/>
</dbReference>
<evidence type="ECO:0000313" key="12">
    <source>
        <dbReference type="EMBL" id="MBB4916792.1"/>
    </source>
</evidence>
<evidence type="ECO:0000256" key="3">
    <source>
        <dbReference type="ARBA" id="ARBA00022553"/>
    </source>
</evidence>
<feature type="domain" description="Putative sensor" evidence="11">
    <location>
        <begin position="14"/>
        <end position="199"/>
    </location>
</feature>
<organism evidence="12 13">
    <name type="scientific">Streptosporangium saharense</name>
    <dbReference type="NCBI Taxonomy" id="1706840"/>
    <lineage>
        <taxon>Bacteria</taxon>
        <taxon>Bacillati</taxon>
        <taxon>Actinomycetota</taxon>
        <taxon>Actinomycetes</taxon>
        <taxon>Streptosporangiales</taxon>
        <taxon>Streptosporangiaceae</taxon>
        <taxon>Streptosporangium</taxon>
    </lineage>
</organism>
<sequence length="415" mass="43779">MRSVLRRIGSDTRYLLAGFPVSIVFFVLAVAGFSAGVGTVVVWIGLPILAGTLMMARGMADVERRMLADVLGRPVPRPRYRPAPERAGRFRRLVNPLTSGQSWLDLLYGILSFPLTVLAFVVTVTWWAGTILGLSYPLYGWITARIPGNQGLAELIGFGDGVLADVILNTAIGVLFALTLPLVLRGAALVQSGLGRAMLTGVAELHERIDDLAQGRAAAVSAEANALRRLERDIHDGPQQRLVSLAMDLSRAQRQLSRDPRAVEAMLSQAITSTRETLDELRALSRGIAPPILTDRGLAPALAALAGRCTVPVELDIQVTGRFAAAVENTVYFVVAESLTNVAKHSHANVCTVTLSKAGGVLMLTIGDDGVGGAHTAKGHGLSGLADRLKAVDGTLAVDSPLGGPTVIVAEVPCG</sequence>
<comment type="caution">
    <text evidence="12">The sequence shown here is derived from an EMBL/GenBank/DDBJ whole genome shotgun (WGS) entry which is preliminary data.</text>
</comment>
<dbReference type="InterPro" id="IPR025828">
    <property type="entry name" value="Put_sensor_dom"/>
</dbReference>
<keyword evidence="13" id="KW-1185">Reference proteome</keyword>
<proteinExistence type="predicted"/>
<dbReference type="PANTHER" id="PTHR24421:SF10">
    <property type="entry name" value="NITRATE_NITRITE SENSOR PROTEIN NARQ"/>
    <property type="match status" value="1"/>
</dbReference>
<evidence type="ECO:0000256" key="5">
    <source>
        <dbReference type="ARBA" id="ARBA00022741"/>
    </source>
</evidence>
<dbReference type="InterPro" id="IPR036890">
    <property type="entry name" value="HATPase_C_sf"/>
</dbReference>
<dbReference type="Pfam" id="PF07730">
    <property type="entry name" value="HisKA_3"/>
    <property type="match status" value="1"/>
</dbReference>
<gene>
    <name evidence="12" type="ORF">FHS44_003880</name>
</gene>
<evidence type="ECO:0000256" key="7">
    <source>
        <dbReference type="ARBA" id="ARBA00022840"/>
    </source>
</evidence>
<evidence type="ECO:0000259" key="10">
    <source>
        <dbReference type="Pfam" id="PF07730"/>
    </source>
</evidence>
<dbReference type="Gene3D" id="1.20.5.1930">
    <property type="match status" value="1"/>
</dbReference>
<feature type="domain" description="Signal transduction histidine kinase subgroup 3 dimerisation and phosphoacceptor" evidence="10">
    <location>
        <begin position="228"/>
        <end position="291"/>
    </location>
</feature>
<keyword evidence="5" id="KW-0547">Nucleotide-binding</keyword>
<evidence type="ECO:0000313" key="13">
    <source>
        <dbReference type="Proteomes" id="UP000552644"/>
    </source>
</evidence>
<evidence type="ECO:0000256" key="1">
    <source>
        <dbReference type="ARBA" id="ARBA00000085"/>
    </source>
</evidence>
<dbReference type="CDD" id="cd16917">
    <property type="entry name" value="HATPase_UhpB-NarQ-NarX-like"/>
    <property type="match status" value="1"/>
</dbReference>
<dbReference type="GO" id="GO:0005524">
    <property type="term" value="F:ATP binding"/>
    <property type="evidence" value="ECO:0007669"/>
    <property type="project" value="UniProtKB-KW"/>
</dbReference>
<dbReference type="EC" id="2.7.13.3" evidence="2"/>
<evidence type="ECO:0000256" key="2">
    <source>
        <dbReference type="ARBA" id="ARBA00012438"/>
    </source>
</evidence>
<dbReference type="EMBL" id="JACHJP010000003">
    <property type="protein sequence ID" value="MBB4916792.1"/>
    <property type="molecule type" value="Genomic_DNA"/>
</dbReference>
<dbReference type="RefSeq" id="WP_184716401.1">
    <property type="nucleotide sequence ID" value="NZ_JACHJP010000003.1"/>
</dbReference>
<keyword evidence="4" id="KW-0808">Transferase</keyword>
<dbReference type="PANTHER" id="PTHR24421">
    <property type="entry name" value="NITRATE/NITRITE SENSOR PROTEIN NARX-RELATED"/>
    <property type="match status" value="1"/>
</dbReference>
<reference evidence="12 13" key="1">
    <citation type="submission" date="2020-08" db="EMBL/GenBank/DDBJ databases">
        <title>Genomic Encyclopedia of Type Strains, Phase III (KMG-III): the genomes of soil and plant-associated and newly described type strains.</title>
        <authorList>
            <person name="Whitman W."/>
        </authorList>
    </citation>
    <scope>NUCLEOTIDE SEQUENCE [LARGE SCALE GENOMIC DNA]</scope>
    <source>
        <strain evidence="12 13">CECT 8840</strain>
    </source>
</reference>
<dbReference type="Gene3D" id="3.30.565.10">
    <property type="entry name" value="Histidine kinase-like ATPase, C-terminal domain"/>
    <property type="match status" value="1"/>
</dbReference>
<dbReference type="GO" id="GO:0000155">
    <property type="term" value="F:phosphorelay sensor kinase activity"/>
    <property type="evidence" value="ECO:0007669"/>
    <property type="project" value="InterPro"/>
</dbReference>
<evidence type="ECO:0000256" key="8">
    <source>
        <dbReference type="ARBA" id="ARBA00023012"/>
    </source>
</evidence>
<keyword evidence="6 12" id="KW-0418">Kinase</keyword>
<evidence type="ECO:0000256" key="9">
    <source>
        <dbReference type="SAM" id="Phobius"/>
    </source>
</evidence>
<dbReference type="InterPro" id="IPR050482">
    <property type="entry name" value="Sensor_HK_TwoCompSys"/>
</dbReference>
<comment type="catalytic activity">
    <reaction evidence="1">
        <text>ATP + protein L-histidine = ADP + protein N-phospho-L-histidine.</text>
        <dbReference type="EC" id="2.7.13.3"/>
    </reaction>
</comment>
<name>A0A7W7QNE8_9ACTN</name>
<keyword evidence="7" id="KW-0067">ATP-binding</keyword>
<evidence type="ECO:0000259" key="11">
    <source>
        <dbReference type="Pfam" id="PF13796"/>
    </source>
</evidence>
<dbReference type="AlphaFoldDB" id="A0A7W7QNE8"/>
<dbReference type="GO" id="GO:0046983">
    <property type="term" value="F:protein dimerization activity"/>
    <property type="evidence" value="ECO:0007669"/>
    <property type="project" value="InterPro"/>
</dbReference>
<evidence type="ECO:0000256" key="6">
    <source>
        <dbReference type="ARBA" id="ARBA00022777"/>
    </source>
</evidence>
<feature type="transmembrane region" description="Helical" evidence="9">
    <location>
        <begin position="166"/>
        <end position="188"/>
    </location>
</feature>
<feature type="transmembrane region" description="Helical" evidence="9">
    <location>
        <begin position="106"/>
        <end position="128"/>
    </location>
</feature>
<dbReference type="InterPro" id="IPR011712">
    <property type="entry name" value="Sig_transdc_His_kin_sub3_dim/P"/>
</dbReference>
<feature type="transmembrane region" description="Helical" evidence="9">
    <location>
        <begin position="37"/>
        <end position="56"/>
    </location>
</feature>
<dbReference type="GO" id="GO:0016020">
    <property type="term" value="C:membrane"/>
    <property type="evidence" value="ECO:0007669"/>
    <property type="project" value="InterPro"/>
</dbReference>
<dbReference type="Pfam" id="PF13796">
    <property type="entry name" value="Sensor"/>
    <property type="match status" value="1"/>
</dbReference>
<evidence type="ECO:0000256" key="4">
    <source>
        <dbReference type="ARBA" id="ARBA00022679"/>
    </source>
</evidence>
<keyword evidence="9" id="KW-0472">Membrane</keyword>
<keyword evidence="9" id="KW-1133">Transmembrane helix</keyword>
<accession>A0A7W7QNE8</accession>
<protein>
    <recommendedName>
        <fullName evidence="2">histidine kinase</fullName>
        <ecNumber evidence="2">2.7.13.3</ecNumber>
    </recommendedName>
</protein>